<keyword evidence="8" id="KW-1185">Reference proteome</keyword>
<evidence type="ECO:0000313" key="7">
    <source>
        <dbReference type="EMBL" id="MBH0236350.1"/>
    </source>
</evidence>
<accession>A0A931MX63</accession>
<feature type="domain" description="Metallo-beta-lactamase" evidence="6">
    <location>
        <begin position="101"/>
        <end position="308"/>
    </location>
</feature>
<evidence type="ECO:0000256" key="2">
    <source>
        <dbReference type="ARBA" id="ARBA00022723"/>
    </source>
</evidence>
<reference evidence="7" key="1">
    <citation type="submission" date="2020-12" db="EMBL/GenBank/DDBJ databases">
        <title>Methylobrevis albus sp. nov., isolated from fresh water lack sediment.</title>
        <authorList>
            <person name="Zou Q."/>
        </authorList>
    </citation>
    <scope>NUCLEOTIDE SEQUENCE</scope>
    <source>
        <strain evidence="7">L22</strain>
    </source>
</reference>
<evidence type="ECO:0000256" key="3">
    <source>
        <dbReference type="ARBA" id="ARBA00022801"/>
    </source>
</evidence>
<dbReference type="PANTHER" id="PTHR42978:SF6">
    <property type="entry name" value="QUORUM-QUENCHING LACTONASE YTNP-RELATED"/>
    <property type="match status" value="1"/>
</dbReference>
<dbReference type="Pfam" id="PF00753">
    <property type="entry name" value="Lactamase_B"/>
    <property type="match status" value="1"/>
</dbReference>
<dbReference type="SMART" id="SM00849">
    <property type="entry name" value="Lactamase_B"/>
    <property type="match status" value="1"/>
</dbReference>
<dbReference type="InterPro" id="IPR036866">
    <property type="entry name" value="RibonucZ/Hydroxyglut_hydro"/>
</dbReference>
<evidence type="ECO:0000256" key="1">
    <source>
        <dbReference type="ARBA" id="ARBA00007749"/>
    </source>
</evidence>
<dbReference type="InterPro" id="IPR051013">
    <property type="entry name" value="MBL_superfamily_lactonases"/>
</dbReference>
<dbReference type="InterPro" id="IPR006311">
    <property type="entry name" value="TAT_signal"/>
</dbReference>
<dbReference type="CDD" id="cd07720">
    <property type="entry name" value="OPHC2-like_MBL-fold"/>
    <property type="match status" value="1"/>
</dbReference>
<feature type="chain" id="PRO_5037366667" evidence="5">
    <location>
        <begin position="37"/>
        <end position="335"/>
    </location>
</feature>
<dbReference type="Proteomes" id="UP000631694">
    <property type="component" value="Unassembled WGS sequence"/>
</dbReference>
<gene>
    <name evidence="7" type="ORF">I5731_00815</name>
</gene>
<dbReference type="PANTHER" id="PTHR42978">
    <property type="entry name" value="QUORUM-QUENCHING LACTONASE YTNP-RELATED-RELATED"/>
    <property type="match status" value="1"/>
</dbReference>
<dbReference type="InterPro" id="IPR001279">
    <property type="entry name" value="Metallo-B-lactamas"/>
</dbReference>
<dbReference type="RefSeq" id="WP_197309448.1">
    <property type="nucleotide sequence ID" value="NZ_JADZLT010000036.1"/>
</dbReference>
<dbReference type="EMBL" id="JADZLT010000036">
    <property type="protein sequence ID" value="MBH0236350.1"/>
    <property type="molecule type" value="Genomic_DNA"/>
</dbReference>
<dbReference type="SUPFAM" id="SSF56281">
    <property type="entry name" value="Metallo-hydrolase/oxidoreductase"/>
    <property type="match status" value="1"/>
</dbReference>
<sequence>MIKSTGRPTRRSLLGAGAGLLAAPALLPLRPAPAIAAAPMLGAVAPVFSRFRLGSFEITAVSDGGAMVDGPWPIVGEDRPREEVEALMQANLLPPRRFQPGFTPVLINTGRELVLIDAGNGAEGFIPRPAAGRLADHLRSAGIAPEAIDVVALTHCHVDHIGGLVEEGRAAFPNARYAVGGIEFDFWRSDERLGAPEGDNERNSALLFRKILPILADRTTLLQPGDEVVPGITSVAAYGHTPGHLAFHLESDDRRLLVWGDCAHHEVASLAHPEWSALFDMDKQQGVATRRRVYDMVAAERLPVLGYHTSFPSFGFVERAGTAYRWLPATYQFAE</sequence>
<dbReference type="GO" id="GO:0046872">
    <property type="term" value="F:metal ion binding"/>
    <property type="evidence" value="ECO:0007669"/>
    <property type="project" value="UniProtKB-KW"/>
</dbReference>
<keyword evidence="2" id="KW-0479">Metal-binding</keyword>
<dbReference type="Gene3D" id="3.60.15.10">
    <property type="entry name" value="Ribonuclease Z/Hydroxyacylglutathione hydrolase-like"/>
    <property type="match status" value="1"/>
</dbReference>
<organism evidence="7 8">
    <name type="scientific">Methylobrevis albus</name>
    <dbReference type="NCBI Taxonomy" id="2793297"/>
    <lineage>
        <taxon>Bacteria</taxon>
        <taxon>Pseudomonadati</taxon>
        <taxon>Pseudomonadota</taxon>
        <taxon>Alphaproteobacteria</taxon>
        <taxon>Hyphomicrobiales</taxon>
        <taxon>Pleomorphomonadaceae</taxon>
        <taxon>Methylobrevis</taxon>
    </lineage>
</organism>
<comment type="caution">
    <text evidence="7">The sequence shown here is derived from an EMBL/GenBank/DDBJ whole genome shotgun (WGS) entry which is preliminary data.</text>
</comment>
<keyword evidence="3" id="KW-0378">Hydrolase</keyword>
<protein>
    <submittedName>
        <fullName evidence="7">MBL fold metallo-hydrolase</fullName>
    </submittedName>
</protein>
<evidence type="ECO:0000259" key="6">
    <source>
        <dbReference type="SMART" id="SM00849"/>
    </source>
</evidence>
<evidence type="ECO:0000256" key="5">
    <source>
        <dbReference type="SAM" id="SignalP"/>
    </source>
</evidence>
<comment type="similarity">
    <text evidence="1">Belongs to the metallo-beta-lactamase superfamily.</text>
</comment>
<evidence type="ECO:0000256" key="4">
    <source>
        <dbReference type="ARBA" id="ARBA00022833"/>
    </source>
</evidence>
<dbReference type="GO" id="GO:0016787">
    <property type="term" value="F:hydrolase activity"/>
    <property type="evidence" value="ECO:0007669"/>
    <property type="project" value="UniProtKB-KW"/>
</dbReference>
<name>A0A931MX63_9HYPH</name>
<dbReference type="AlphaFoldDB" id="A0A931MX63"/>
<keyword evidence="4" id="KW-0862">Zinc</keyword>
<evidence type="ECO:0000313" key="8">
    <source>
        <dbReference type="Proteomes" id="UP000631694"/>
    </source>
</evidence>
<feature type="signal peptide" evidence="5">
    <location>
        <begin position="1"/>
        <end position="36"/>
    </location>
</feature>
<proteinExistence type="inferred from homology"/>
<dbReference type="PROSITE" id="PS51318">
    <property type="entry name" value="TAT"/>
    <property type="match status" value="1"/>
</dbReference>
<keyword evidence="5" id="KW-0732">Signal</keyword>